<dbReference type="Proteomes" id="UP000044602">
    <property type="component" value="Unassembled WGS sequence"/>
</dbReference>
<protein>
    <submittedName>
        <fullName evidence="1">Uncharacterized protein</fullName>
    </submittedName>
</protein>
<name>A0A0G4KVL6_VERLO</name>
<gene>
    <name evidence="1" type="ORF">BN1708_010825</name>
</gene>
<organism evidence="1 2">
    <name type="scientific">Verticillium longisporum</name>
    <name type="common">Verticillium dahliae var. longisporum</name>
    <dbReference type="NCBI Taxonomy" id="100787"/>
    <lineage>
        <taxon>Eukaryota</taxon>
        <taxon>Fungi</taxon>
        <taxon>Dikarya</taxon>
        <taxon>Ascomycota</taxon>
        <taxon>Pezizomycotina</taxon>
        <taxon>Sordariomycetes</taxon>
        <taxon>Hypocreomycetidae</taxon>
        <taxon>Glomerellales</taxon>
        <taxon>Plectosphaerellaceae</taxon>
        <taxon>Verticillium</taxon>
    </lineage>
</organism>
<keyword evidence="2" id="KW-1185">Reference proteome</keyword>
<accession>A0A0G4KVL6</accession>
<reference evidence="1 2" key="1">
    <citation type="submission" date="2015-05" db="EMBL/GenBank/DDBJ databases">
        <authorList>
            <person name="Wang D.B."/>
            <person name="Wang M."/>
        </authorList>
    </citation>
    <scope>NUCLEOTIDE SEQUENCE [LARGE SCALE GENOMIC DNA]</scope>
    <source>
        <strain evidence="1">VL1</strain>
    </source>
</reference>
<proteinExistence type="predicted"/>
<dbReference type="EMBL" id="CVQH01004669">
    <property type="protein sequence ID" value="CRK13485.1"/>
    <property type="molecule type" value="Genomic_DNA"/>
</dbReference>
<evidence type="ECO:0000313" key="1">
    <source>
        <dbReference type="EMBL" id="CRK13485.1"/>
    </source>
</evidence>
<sequence length="252" mass="27763">MSSYRLQSTSCSKCITYNWVSQHLDLAIVQPVSHQSPSHAALPSMICSKCPEAYTMIALLETVLSIIYDFGKVLVGWVFTSLSFSLQVTSTFSNLNMQLTQQLGLMALAGTASAFVVDVFSGERCTGQSQNVNVYDNTCAAWMIGYRSFRVKTYGSTPQRAYFCTGGACNNCNSWWAGGSDQFLRNMCISLGSSLHWSAGSFRGLPHKRDEIPSDADLVLGELTEADFDSSTDYLHVEWTPTGTEDEDAREQ</sequence>
<evidence type="ECO:0000313" key="2">
    <source>
        <dbReference type="Proteomes" id="UP000044602"/>
    </source>
</evidence>
<dbReference type="AlphaFoldDB" id="A0A0G4KVL6"/>